<keyword evidence="3" id="KW-0749">Sporulation</keyword>
<comment type="subcellular location">
    <subcellularLocation>
        <location evidence="1">Spore core</location>
    </subcellularLocation>
</comment>
<dbReference type="RefSeq" id="WP_079494532.1">
    <property type="nucleotide sequence ID" value="NZ_FUZT01000012.1"/>
</dbReference>
<proteinExistence type="inferred from homology"/>
<name>A0A1T5MA19_9FIRM</name>
<dbReference type="InterPro" id="IPR012610">
    <property type="entry name" value="SASP_SspH"/>
</dbReference>
<dbReference type="AlphaFoldDB" id="A0A1T5MA19"/>
<dbReference type="HAMAP" id="MF_00667">
    <property type="entry name" value="SspH"/>
    <property type="match status" value="1"/>
</dbReference>
<dbReference type="GO" id="GO:0030436">
    <property type="term" value="P:asexual sporulation"/>
    <property type="evidence" value="ECO:0007669"/>
    <property type="project" value="InterPro"/>
</dbReference>
<dbReference type="GO" id="GO:0042601">
    <property type="term" value="C:endospore-forming forespore"/>
    <property type="evidence" value="ECO:0007669"/>
    <property type="project" value="InterPro"/>
</dbReference>
<dbReference type="Pfam" id="PF08141">
    <property type="entry name" value="SspH"/>
    <property type="match status" value="1"/>
</dbReference>
<dbReference type="OrthoDB" id="1683648at2"/>
<organism evidence="4 5">
    <name type="scientific">Maledivibacter halophilus</name>
    <dbReference type="NCBI Taxonomy" id="36842"/>
    <lineage>
        <taxon>Bacteria</taxon>
        <taxon>Bacillati</taxon>
        <taxon>Bacillota</taxon>
        <taxon>Clostridia</taxon>
        <taxon>Peptostreptococcales</taxon>
        <taxon>Caminicellaceae</taxon>
        <taxon>Maledivibacter</taxon>
    </lineage>
</organism>
<evidence type="ECO:0000313" key="5">
    <source>
        <dbReference type="Proteomes" id="UP000190285"/>
    </source>
</evidence>
<evidence type="ECO:0000256" key="1">
    <source>
        <dbReference type="ARBA" id="ARBA00004288"/>
    </source>
</evidence>
<accession>A0A1T5MA19</accession>
<evidence type="ECO:0000256" key="3">
    <source>
        <dbReference type="ARBA" id="ARBA00022969"/>
    </source>
</evidence>
<gene>
    <name evidence="4" type="ORF">SAMN02194393_04313</name>
</gene>
<protein>
    <submittedName>
        <fullName evidence="4">Small acid-soluble spore protein, H-type</fullName>
    </submittedName>
</protein>
<dbReference type="GO" id="GO:0030435">
    <property type="term" value="P:sporulation resulting in formation of a cellular spore"/>
    <property type="evidence" value="ECO:0007669"/>
    <property type="project" value="UniProtKB-KW"/>
</dbReference>
<comment type="similarity">
    <text evidence="2">Belongs to the SspH family.</text>
</comment>
<dbReference type="NCBIfam" id="TIGR02861">
    <property type="entry name" value="SASP_H"/>
    <property type="match status" value="1"/>
</dbReference>
<evidence type="ECO:0000313" key="4">
    <source>
        <dbReference type="EMBL" id="SKC84953.1"/>
    </source>
</evidence>
<sequence length="59" mass="6585">MNIDRAREIIGSSNKIDVTYDGRSVWINSINPTNGKAFVKTLDGTNEHHQVSVSELVEQ</sequence>
<keyword evidence="5" id="KW-1185">Reference proteome</keyword>
<evidence type="ECO:0000256" key="2">
    <source>
        <dbReference type="ARBA" id="ARBA00006573"/>
    </source>
</evidence>
<dbReference type="Proteomes" id="UP000190285">
    <property type="component" value="Unassembled WGS sequence"/>
</dbReference>
<reference evidence="4 5" key="1">
    <citation type="submission" date="2017-02" db="EMBL/GenBank/DDBJ databases">
        <authorList>
            <person name="Peterson S.W."/>
        </authorList>
    </citation>
    <scope>NUCLEOTIDE SEQUENCE [LARGE SCALE GENOMIC DNA]</scope>
    <source>
        <strain evidence="4 5">M1</strain>
    </source>
</reference>
<dbReference type="EMBL" id="FUZT01000012">
    <property type="protein sequence ID" value="SKC84953.1"/>
    <property type="molecule type" value="Genomic_DNA"/>
</dbReference>